<gene>
    <name evidence="3" type="ORF">ES711_00080</name>
</gene>
<protein>
    <recommendedName>
        <fullName evidence="2">Alginate export domain-containing protein</fullName>
    </recommendedName>
</protein>
<feature type="signal peptide" evidence="1">
    <location>
        <begin position="1"/>
        <end position="23"/>
    </location>
</feature>
<accession>A0A5C7APP5</accession>
<feature type="chain" id="PRO_5022716035" description="Alginate export domain-containing protein" evidence="1">
    <location>
        <begin position="24"/>
        <end position="456"/>
    </location>
</feature>
<dbReference type="AlphaFoldDB" id="A0A5C7APP5"/>
<dbReference type="Pfam" id="PF13372">
    <property type="entry name" value="Alginate_exp"/>
    <property type="match status" value="1"/>
</dbReference>
<evidence type="ECO:0000313" key="4">
    <source>
        <dbReference type="Proteomes" id="UP000321734"/>
    </source>
</evidence>
<comment type="caution">
    <text evidence="3">The sequence shown here is derived from an EMBL/GenBank/DDBJ whole genome shotgun (WGS) entry which is preliminary data.</text>
</comment>
<evidence type="ECO:0000259" key="2">
    <source>
        <dbReference type="Pfam" id="PF13372"/>
    </source>
</evidence>
<keyword evidence="4" id="KW-1185">Reference proteome</keyword>
<proteinExistence type="predicted"/>
<organism evidence="3 4">
    <name type="scientific">Gelidibacter salicanalis</name>
    <dbReference type="NCBI Taxonomy" id="291193"/>
    <lineage>
        <taxon>Bacteria</taxon>
        <taxon>Pseudomonadati</taxon>
        <taxon>Bacteroidota</taxon>
        <taxon>Flavobacteriia</taxon>
        <taxon>Flavobacteriales</taxon>
        <taxon>Flavobacteriaceae</taxon>
        <taxon>Gelidibacter</taxon>
    </lineage>
</organism>
<sequence length="456" mass="52401">MMKIATTILCLICLFLMPQVALAQNTKQSKSNVLGFQWLRQNDSIVIDEPQDFYQEIKSIALGNTTTLSFGGSYRFQIEAYINEQFDKNQDQNDYWFLHRGMIHAHLKMGSKFEIFGELNSSLVSSKEAIAPVDKDELNVNQLFARYQFNDNFNMLVGRQNMRLGTGRLIDVREGPNVRLSFDMAQLQYTNQNTKITGFYAIPVQQQFGIFDNDAFQTDETHSALYWTQNWTEKTNTDFYIFYKEETDKSWNEVTANDYRTSFGLRHFGTWQGLNYNNEFVYQLGKFGSETISAWTASLIIEKEFDAATPFTIGAKTEAISGDKTSDDNTLNSFDALYPRGAYFGRVARFGPSNLIDVHPYIKSKIGKIDIEFDYVAFWRFSTNDGVYNPALIINYPPENDERFIGNQIGAITGYQLNNFISFELESNVIFPGAFLQQSSQGDTLYHFVFTTEIKF</sequence>
<dbReference type="InterPro" id="IPR025388">
    <property type="entry name" value="Alginate_export_dom"/>
</dbReference>
<keyword evidence="1" id="KW-0732">Signal</keyword>
<evidence type="ECO:0000256" key="1">
    <source>
        <dbReference type="SAM" id="SignalP"/>
    </source>
</evidence>
<name>A0A5C7APP5_9FLAO</name>
<reference evidence="3 4" key="1">
    <citation type="submission" date="2019-08" db="EMBL/GenBank/DDBJ databases">
        <title>Genome sequence of Gelidibacter salicanalis IC162T.</title>
        <authorList>
            <person name="Bowman J.P."/>
        </authorList>
    </citation>
    <scope>NUCLEOTIDE SEQUENCE [LARGE SCALE GENOMIC DNA]</scope>
    <source>
        <strain evidence="3 4">IC162</strain>
    </source>
</reference>
<feature type="domain" description="Alginate export" evidence="2">
    <location>
        <begin position="68"/>
        <end position="442"/>
    </location>
</feature>
<dbReference type="OrthoDB" id="311329at2"/>
<dbReference type="EMBL" id="VORX01000001">
    <property type="protein sequence ID" value="TXE10347.1"/>
    <property type="molecule type" value="Genomic_DNA"/>
</dbReference>
<dbReference type="Proteomes" id="UP000321734">
    <property type="component" value="Unassembled WGS sequence"/>
</dbReference>
<evidence type="ECO:0000313" key="3">
    <source>
        <dbReference type="EMBL" id="TXE10347.1"/>
    </source>
</evidence>
<dbReference type="RefSeq" id="WP_146888194.1">
    <property type="nucleotide sequence ID" value="NZ_VORX01000001.1"/>
</dbReference>